<dbReference type="Pfam" id="PF14258">
    <property type="entry name" value="DUF4350"/>
    <property type="match status" value="1"/>
</dbReference>
<keyword evidence="1" id="KW-0472">Membrane</keyword>
<reference evidence="4" key="1">
    <citation type="submission" date="2015-05" db="EMBL/GenBank/DDBJ databases">
        <authorList>
            <person name="Urmite Genomes"/>
        </authorList>
    </citation>
    <scope>NUCLEOTIDE SEQUENCE [LARGE SCALE GENOMIC DNA]</scope>
    <source>
        <strain evidence="4">LF1</strain>
    </source>
</reference>
<evidence type="ECO:0000259" key="2">
    <source>
        <dbReference type="Pfam" id="PF14258"/>
    </source>
</evidence>
<evidence type="ECO:0000313" key="3">
    <source>
        <dbReference type="EMBL" id="CRK83198.1"/>
    </source>
</evidence>
<feature type="domain" description="DUF4350" evidence="2">
    <location>
        <begin position="38"/>
        <end position="208"/>
    </location>
</feature>
<dbReference type="Proteomes" id="UP000199087">
    <property type="component" value="Unassembled WGS sequence"/>
</dbReference>
<evidence type="ECO:0000313" key="4">
    <source>
        <dbReference type="Proteomes" id="UP000199087"/>
    </source>
</evidence>
<evidence type="ECO:0000256" key="1">
    <source>
        <dbReference type="SAM" id="Phobius"/>
    </source>
</evidence>
<sequence>MQSKRQTWFWLVVLLLFFIIISIFGNSQKPKVYPNYVSDSPSPSGVKAFYTYLQKEMEVKSWSYSPKMLPTGPEKKLLIMVEPSVVPDQVEMGEYKRFMEAGNTILLLKNNPKGMFDLQVSPLDSNAPVNKALKVYDQNKKAYRAEINSSIRLLSNKNEERLLYDNNGTVALKQTFGHGQLIVAIAPEWITNGQILSEDHLALILHLLNESNTHTVLFDEYIHAGQNTSTMLNVYPKWFLLILLQIVFLTILWLWYKGKRFGPIFVPREETVRFSDEGIRALTAWYLKGRRYHDSFLIQADYVKLLLQERWKIPFSKEWKDLSPFLERKWLGVPKSDIGPFLNGVATMVEKEKMSKQEFLQWSRKLELLRKEVEEG</sequence>
<dbReference type="AlphaFoldDB" id="A0A0U1NZA4"/>
<dbReference type="InterPro" id="IPR025646">
    <property type="entry name" value="DUF4350"/>
</dbReference>
<keyword evidence="1" id="KW-0812">Transmembrane</keyword>
<keyword evidence="1" id="KW-1133">Transmembrane helix</keyword>
<dbReference type="OrthoDB" id="2935725at2"/>
<feature type="transmembrane region" description="Helical" evidence="1">
    <location>
        <begin position="238"/>
        <end position="256"/>
    </location>
</feature>
<accession>A0A0U1NZA4</accession>
<protein>
    <recommendedName>
        <fullName evidence="2">DUF4350 domain-containing protein</fullName>
    </recommendedName>
</protein>
<keyword evidence="4" id="KW-1185">Reference proteome</keyword>
<feature type="transmembrane region" description="Helical" evidence="1">
    <location>
        <begin position="7"/>
        <end position="25"/>
    </location>
</feature>
<dbReference type="EMBL" id="CVRB01000003">
    <property type="protein sequence ID" value="CRK83198.1"/>
    <property type="molecule type" value="Genomic_DNA"/>
</dbReference>
<dbReference type="STRING" id="1499688.BN000_03158"/>
<gene>
    <name evidence="3" type="ORF">BN000_03158</name>
</gene>
<name>A0A0U1NZA4_9BACI</name>
<dbReference type="RefSeq" id="WP_090635474.1">
    <property type="nucleotide sequence ID" value="NZ_CVRB01000003.1"/>
</dbReference>
<proteinExistence type="predicted"/>
<organism evidence="3 4">
    <name type="scientific">Neobacillus massiliamazoniensis</name>
    <dbReference type="NCBI Taxonomy" id="1499688"/>
    <lineage>
        <taxon>Bacteria</taxon>
        <taxon>Bacillati</taxon>
        <taxon>Bacillota</taxon>
        <taxon>Bacilli</taxon>
        <taxon>Bacillales</taxon>
        <taxon>Bacillaceae</taxon>
        <taxon>Neobacillus</taxon>
    </lineage>
</organism>